<evidence type="ECO:0000259" key="11">
    <source>
        <dbReference type="PROSITE" id="PS50162"/>
    </source>
</evidence>
<dbReference type="HAMAP" id="MF_00268">
    <property type="entry name" value="RecA"/>
    <property type="match status" value="1"/>
</dbReference>
<evidence type="ECO:0000256" key="9">
    <source>
        <dbReference type="RuleBase" id="RU004527"/>
    </source>
</evidence>
<evidence type="ECO:0000313" key="13">
    <source>
        <dbReference type="EMBL" id="SKA86026.1"/>
    </source>
</evidence>
<evidence type="ECO:0000256" key="3">
    <source>
        <dbReference type="ARBA" id="ARBA00022741"/>
    </source>
</evidence>
<evidence type="ECO:0000256" key="2">
    <source>
        <dbReference type="ARBA" id="ARBA00015553"/>
    </source>
</evidence>
<dbReference type="PROSITE" id="PS50162">
    <property type="entry name" value="RECA_2"/>
    <property type="match status" value="1"/>
</dbReference>
<dbReference type="EMBL" id="FUYF01000007">
    <property type="protein sequence ID" value="SKA86026.1"/>
    <property type="molecule type" value="Genomic_DNA"/>
</dbReference>
<dbReference type="PANTHER" id="PTHR45900">
    <property type="entry name" value="RECA"/>
    <property type="match status" value="1"/>
</dbReference>
<evidence type="ECO:0000256" key="8">
    <source>
        <dbReference type="RuleBase" id="RU000526"/>
    </source>
</evidence>
<name>A0A1T4X8Y1_9FIRM</name>
<dbReference type="InterPro" id="IPR049428">
    <property type="entry name" value="RecA-like_N"/>
</dbReference>
<sequence>MAAKKDTAPKTAAPAADKKAALETALAQIEKQFGKGAVMKLGANVTMQVDAIPTGSLGLDLALGIGGVPRGRIVEVYGPESSGKTTLALQILAEAQKMGGEVAFIDVEHALDPTYAAALGVDIDSLLVSQPDTGEQAMEICEALVRSGAIDAVVVDSVAAMVPRAEIEGEMGDSHVGLQARLMSQALRKLTGVIGKTNTVCIFINQLREKVGVVYGNPEVTTGGRALKYYSSVRIDVRRIEGLKDSTGAFIGNRTRAKIVKNKVAPPFREAEFDIMFGEGISKIGEILDLGVKLGVVQKSGAWFNYGEMRLGQGRDNAKQFLKDHPEVSDEIEKIVRANSDRLLAAGKKGTVKPLDPSEVIKPAAAAEAPAAPAAKTTGSEVDLDIMVDE</sequence>
<evidence type="ECO:0000256" key="10">
    <source>
        <dbReference type="SAM" id="MobiDB-lite"/>
    </source>
</evidence>
<keyword evidence="5 7" id="KW-0238">DNA-binding</keyword>
<organism evidence="13 14">
    <name type="scientific">Gemmiger formicilis</name>
    <dbReference type="NCBI Taxonomy" id="745368"/>
    <lineage>
        <taxon>Bacteria</taxon>
        <taxon>Bacillati</taxon>
        <taxon>Bacillota</taxon>
        <taxon>Clostridia</taxon>
        <taxon>Eubacteriales</taxon>
        <taxon>Gemmiger</taxon>
    </lineage>
</organism>
<dbReference type="GO" id="GO:0009432">
    <property type="term" value="P:SOS response"/>
    <property type="evidence" value="ECO:0007669"/>
    <property type="project" value="UniProtKB-UniRule"/>
</dbReference>
<dbReference type="GO" id="GO:0140664">
    <property type="term" value="F:ATP-dependent DNA damage sensor activity"/>
    <property type="evidence" value="ECO:0007669"/>
    <property type="project" value="InterPro"/>
</dbReference>
<dbReference type="SUPFAM" id="SSF52540">
    <property type="entry name" value="P-loop containing nucleoside triphosphate hydrolases"/>
    <property type="match status" value="1"/>
</dbReference>
<keyword evidence="7 8" id="KW-0234">DNA repair</keyword>
<dbReference type="NCBIfam" id="TIGR02012">
    <property type="entry name" value="tigrfam_recA"/>
    <property type="match status" value="1"/>
</dbReference>
<evidence type="ECO:0000256" key="7">
    <source>
        <dbReference type="HAMAP-Rule" id="MF_00268"/>
    </source>
</evidence>
<dbReference type="InterPro" id="IPR003593">
    <property type="entry name" value="AAA+_ATPase"/>
</dbReference>
<dbReference type="PANTHER" id="PTHR45900:SF1">
    <property type="entry name" value="MITOCHONDRIAL DNA REPAIR PROTEIN RECA HOMOLOG-RELATED"/>
    <property type="match status" value="1"/>
</dbReference>
<dbReference type="GeneID" id="93338053"/>
<keyword evidence="7 8" id="KW-0742">SOS response</keyword>
<gene>
    <name evidence="7" type="primary">recA</name>
    <name evidence="13" type="ORF">SAMN02745178_01589</name>
</gene>
<dbReference type="GO" id="GO:0006310">
    <property type="term" value="P:DNA recombination"/>
    <property type="evidence" value="ECO:0007669"/>
    <property type="project" value="UniProtKB-UniRule"/>
</dbReference>
<evidence type="ECO:0000259" key="12">
    <source>
        <dbReference type="PROSITE" id="PS50163"/>
    </source>
</evidence>
<dbReference type="InterPro" id="IPR049261">
    <property type="entry name" value="RecA-like_C"/>
</dbReference>
<dbReference type="Pfam" id="PF21096">
    <property type="entry name" value="RecA_C"/>
    <property type="match status" value="1"/>
</dbReference>
<comment type="subcellular location">
    <subcellularLocation>
        <location evidence="7">Cytoplasm</location>
    </subcellularLocation>
</comment>
<dbReference type="OrthoDB" id="9776733at2"/>
<dbReference type="SMART" id="SM00382">
    <property type="entry name" value="AAA"/>
    <property type="match status" value="1"/>
</dbReference>
<evidence type="ECO:0000313" key="14">
    <source>
        <dbReference type="Proteomes" id="UP000190286"/>
    </source>
</evidence>
<dbReference type="PRINTS" id="PR00142">
    <property type="entry name" value="RECA"/>
</dbReference>
<proteinExistence type="inferred from homology"/>
<dbReference type="InterPro" id="IPR020587">
    <property type="entry name" value="RecA_monomer-monomer_interface"/>
</dbReference>
<feature type="domain" description="RecA family profile 2" evidence="12">
    <location>
        <begin position="212"/>
        <end position="286"/>
    </location>
</feature>
<keyword evidence="3 7" id="KW-0547">Nucleotide-binding</keyword>
<dbReference type="InterPro" id="IPR023400">
    <property type="entry name" value="RecA_C_sf"/>
</dbReference>
<accession>A0A1T4X8Y1</accession>
<dbReference type="STRING" id="745368.SAMN02745178_01589"/>
<dbReference type="InterPro" id="IPR027417">
    <property type="entry name" value="P-loop_NTPase"/>
</dbReference>
<feature type="compositionally biased region" description="Low complexity" evidence="10">
    <location>
        <begin position="365"/>
        <end position="375"/>
    </location>
</feature>
<keyword evidence="7 9" id="KW-0227">DNA damage</keyword>
<dbReference type="SUPFAM" id="SSF54752">
    <property type="entry name" value="RecA protein, C-terminal domain"/>
    <property type="match status" value="1"/>
</dbReference>
<feature type="region of interest" description="Disordered" evidence="10">
    <location>
        <begin position="365"/>
        <end position="384"/>
    </location>
</feature>
<keyword evidence="14" id="KW-1185">Reference proteome</keyword>
<protein>
    <recommendedName>
        <fullName evidence="2 7">Protein RecA</fullName>
    </recommendedName>
    <alternativeName>
        <fullName evidence="7 8">Recombinase A</fullName>
    </alternativeName>
</protein>
<dbReference type="InterPro" id="IPR020588">
    <property type="entry name" value="RecA_ATP-bd"/>
</dbReference>
<evidence type="ECO:0000256" key="4">
    <source>
        <dbReference type="ARBA" id="ARBA00022840"/>
    </source>
</evidence>
<feature type="domain" description="RecA family profile 1" evidence="11">
    <location>
        <begin position="48"/>
        <end position="207"/>
    </location>
</feature>
<dbReference type="GO" id="GO:0005524">
    <property type="term" value="F:ATP binding"/>
    <property type="evidence" value="ECO:0007669"/>
    <property type="project" value="UniProtKB-UniRule"/>
</dbReference>
<evidence type="ECO:0000256" key="1">
    <source>
        <dbReference type="ARBA" id="ARBA00009391"/>
    </source>
</evidence>
<keyword evidence="6 7" id="KW-0233">DNA recombination</keyword>
<dbReference type="GO" id="GO:0006281">
    <property type="term" value="P:DNA repair"/>
    <property type="evidence" value="ECO:0007669"/>
    <property type="project" value="UniProtKB-UniRule"/>
</dbReference>
<dbReference type="Proteomes" id="UP000190286">
    <property type="component" value="Unassembled WGS sequence"/>
</dbReference>
<comment type="similarity">
    <text evidence="1 7 9">Belongs to the RecA family.</text>
</comment>
<feature type="binding site" evidence="7">
    <location>
        <begin position="78"/>
        <end position="85"/>
    </location>
    <ligand>
        <name>ATP</name>
        <dbReference type="ChEBI" id="CHEBI:30616"/>
    </ligand>
</feature>
<dbReference type="PROSITE" id="PS50163">
    <property type="entry name" value="RECA_3"/>
    <property type="match status" value="1"/>
</dbReference>
<dbReference type="Gene3D" id="3.40.50.300">
    <property type="entry name" value="P-loop containing nucleotide triphosphate hydrolases"/>
    <property type="match status" value="1"/>
</dbReference>
<evidence type="ECO:0000256" key="5">
    <source>
        <dbReference type="ARBA" id="ARBA00023125"/>
    </source>
</evidence>
<dbReference type="AlphaFoldDB" id="A0A1T4X8Y1"/>
<reference evidence="13 14" key="1">
    <citation type="submission" date="2017-02" db="EMBL/GenBank/DDBJ databases">
        <authorList>
            <person name="Peterson S.W."/>
        </authorList>
    </citation>
    <scope>NUCLEOTIDE SEQUENCE [LARGE SCALE GENOMIC DNA]</scope>
    <source>
        <strain evidence="13 14">ATCC 27749</strain>
    </source>
</reference>
<dbReference type="RefSeq" id="WP_078784519.1">
    <property type="nucleotide sequence ID" value="NZ_CAJKTF010000007.1"/>
</dbReference>
<dbReference type="InterPro" id="IPR013765">
    <property type="entry name" value="DNA_recomb/repair_RecA"/>
</dbReference>
<dbReference type="GO" id="GO:0003684">
    <property type="term" value="F:damaged DNA binding"/>
    <property type="evidence" value="ECO:0007669"/>
    <property type="project" value="UniProtKB-UniRule"/>
</dbReference>
<keyword evidence="7" id="KW-0963">Cytoplasm</keyword>
<dbReference type="CDD" id="cd00983">
    <property type="entry name" value="RecA"/>
    <property type="match status" value="1"/>
</dbReference>
<comment type="function">
    <text evidence="7">Can catalyze the hydrolysis of ATP in the presence of single-stranded DNA, the ATP-dependent uptake of single-stranded DNA by duplex DNA, and the ATP-dependent hybridization of homologous single-stranded DNAs. It interacts with LexA causing its activation and leading to its autocatalytic cleavage.</text>
</comment>
<keyword evidence="4 7" id="KW-0067">ATP-binding</keyword>
<dbReference type="GO" id="GO:0005829">
    <property type="term" value="C:cytosol"/>
    <property type="evidence" value="ECO:0007669"/>
    <property type="project" value="TreeGrafter"/>
</dbReference>
<evidence type="ECO:0000256" key="6">
    <source>
        <dbReference type="ARBA" id="ARBA00023172"/>
    </source>
</evidence>
<dbReference type="Pfam" id="PF00154">
    <property type="entry name" value="RecA_N"/>
    <property type="match status" value="1"/>
</dbReference>
<dbReference type="GO" id="GO:0003697">
    <property type="term" value="F:single-stranded DNA binding"/>
    <property type="evidence" value="ECO:0007669"/>
    <property type="project" value="UniProtKB-UniRule"/>
</dbReference>
<dbReference type="FunFam" id="3.40.50.300:FF:000087">
    <property type="entry name" value="Recombinase RecA"/>
    <property type="match status" value="1"/>
</dbReference>